<dbReference type="RefSeq" id="WP_203686535.1">
    <property type="nucleotide sequence ID" value="NZ_BONT01000060.1"/>
</dbReference>
<organism evidence="3 4">
    <name type="scientific">Phytomonospora endophytica</name>
    <dbReference type="NCBI Taxonomy" id="714109"/>
    <lineage>
        <taxon>Bacteria</taxon>
        <taxon>Bacillati</taxon>
        <taxon>Actinomycetota</taxon>
        <taxon>Actinomycetes</taxon>
        <taxon>Micromonosporales</taxon>
        <taxon>Micromonosporaceae</taxon>
        <taxon>Phytomonospora</taxon>
    </lineage>
</organism>
<evidence type="ECO:0000259" key="2">
    <source>
        <dbReference type="PROSITE" id="PS50943"/>
    </source>
</evidence>
<dbReference type="Proteomes" id="UP000548476">
    <property type="component" value="Unassembled WGS sequence"/>
</dbReference>
<evidence type="ECO:0000256" key="1">
    <source>
        <dbReference type="SAM" id="MobiDB-lite"/>
    </source>
</evidence>
<dbReference type="InterPro" id="IPR041413">
    <property type="entry name" value="MLTR_LBD"/>
</dbReference>
<dbReference type="PANTHER" id="PTHR35010">
    <property type="entry name" value="BLL4672 PROTEIN-RELATED"/>
    <property type="match status" value="1"/>
</dbReference>
<dbReference type="Pfam" id="PF17765">
    <property type="entry name" value="MLTR_LBD"/>
    <property type="match status" value="1"/>
</dbReference>
<reference evidence="3 4" key="1">
    <citation type="submission" date="2020-08" db="EMBL/GenBank/DDBJ databases">
        <title>Genomic Encyclopedia of Type Strains, Phase IV (KMG-IV): sequencing the most valuable type-strain genomes for metagenomic binning, comparative biology and taxonomic classification.</title>
        <authorList>
            <person name="Goeker M."/>
        </authorList>
    </citation>
    <scope>NUCLEOTIDE SEQUENCE [LARGE SCALE GENOMIC DNA]</scope>
    <source>
        <strain evidence="3 4">YIM 65646</strain>
    </source>
</reference>
<feature type="compositionally biased region" description="Basic residues" evidence="1">
    <location>
        <begin position="283"/>
        <end position="295"/>
    </location>
</feature>
<dbReference type="Pfam" id="PF13560">
    <property type="entry name" value="HTH_31"/>
    <property type="match status" value="1"/>
</dbReference>
<dbReference type="EMBL" id="JACHGT010000018">
    <property type="protein sequence ID" value="MBB6038756.1"/>
    <property type="molecule type" value="Genomic_DNA"/>
</dbReference>
<dbReference type="AlphaFoldDB" id="A0A841FRS4"/>
<feature type="region of interest" description="Disordered" evidence="1">
    <location>
        <begin position="283"/>
        <end position="304"/>
    </location>
</feature>
<gene>
    <name evidence="3" type="ORF">HNR73_006642</name>
</gene>
<evidence type="ECO:0000313" key="3">
    <source>
        <dbReference type="EMBL" id="MBB6038756.1"/>
    </source>
</evidence>
<evidence type="ECO:0000313" key="4">
    <source>
        <dbReference type="Proteomes" id="UP000548476"/>
    </source>
</evidence>
<dbReference type="PROSITE" id="PS50943">
    <property type="entry name" value="HTH_CROC1"/>
    <property type="match status" value="1"/>
</dbReference>
<dbReference type="InterPro" id="IPR001387">
    <property type="entry name" value="Cro/C1-type_HTH"/>
</dbReference>
<sequence>METVGGLLRRWRHERRLSQLDLAIAADVSARHVSLVETGRSRPSAEMVLRLAAHLDVPLRDRNRLLVAAGFAPRYRQRPLDGPDMAAVREAVGRILRAHEPYPALVVDGHWNIVMHNAPVAFFFADADPGLLVAPVNMVRLGLSPHGLGSRIVNLAEVRALFRARLSRQAARTGDPVLAALYAEFFAEPEADAPVPAPAVEVATPMIFRFQGREVRLFSTVTTFGTAQDITLDEISIESYYPADADSAEALRDIADAYAGPSRANLPFRETTAPDLRTHRLHRARNPSRARRPARRAASVDGMTRHGHAEQPLAETVAHVHRPRREDAPAYRVAPDGRLGVLNAGGALALQRRAGNAAVGAILARHAGPRPVVQTYIPVTGGGRLSENRDVYKKGDHELYATEALVNSANVALQRPDASHIGLGITGIKAYTNGKTYGKVTPAYHHHAGDTGNDKLDTLNPSGSTNLMSLWADCGKSSRVVMGTKSGKAPHARWRGGTTSAAYNPATYSDEIYPKMMRKFLDAAKDKSYLTVNVHYTGNPRVLKYPATADEARAQYAALPEYVQRHLDKWAHINSGANPDVGGGYTMNTEYNMPGSGVVPGHRRWNFHWAGVILKDGSDNVTLENYAVGDPAVANQDWNFEMYGTVKKGQTFHDQHLGSGTHGTRASSFEVEPTP</sequence>
<protein>
    <submittedName>
        <fullName evidence="3">Transcriptional regulator with XRE-family HTH domain</fullName>
    </submittedName>
</protein>
<feature type="region of interest" description="Disordered" evidence="1">
    <location>
        <begin position="653"/>
        <end position="675"/>
    </location>
</feature>
<feature type="domain" description="HTH cro/C1-type" evidence="2">
    <location>
        <begin position="8"/>
        <end position="62"/>
    </location>
</feature>
<name>A0A841FRS4_9ACTN</name>
<proteinExistence type="predicted"/>
<dbReference type="SUPFAM" id="SSF47413">
    <property type="entry name" value="lambda repressor-like DNA-binding domains"/>
    <property type="match status" value="1"/>
</dbReference>
<dbReference type="GO" id="GO:0003677">
    <property type="term" value="F:DNA binding"/>
    <property type="evidence" value="ECO:0007669"/>
    <property type="project" value="InterPro"/>
</dbReference>
<dbReference type="SMART" id="SM00530">
    <property type="entry name" value="HTH_XRE"/>
    <property type="match status" value="1"/>
</dbReference>
<comment type="caution">
    <text evidence="3">The sequence shown here is derived from an EMBL/GenBank/DDBJ whole genome shotgun (WGS) entry which is preliminary data.</text>
</comment>
<dbReference type="Gene3D" id="3.30.450.180">
    <property type="match status" value="1"/>
</dbReference>
<accession>A0A841FRS4</accession>
<keyword evidence="4" id="KW-1185">Reference proteome</keyword>
<dbReference type="CDD" id="cd00093">
    <property type="entry name" value="HTH_XRE"/>
    <property type="match status" value="1"/>
</dbReference>
<dbReference type="InterPro" id="IPR010982">
    <property type="entry name" value="Lambda_DNA-bd_dom_sf"/>
</dbReference>
<dbReference type="Gene3D" id="1.10.260.40">
    <property type="entry name" value="lambda repressor-like DNA-binding domains"/>
    <property type="match status" value="1"/>
</dbReference>
<dbReference type="PANTHER" id="PTHR35010:SF4">
    <property type="entry name" value="BLL5781 PROTEIN"/>
    <property type="match status" value="1"/>
</dbReference>